<dbReference type="GO" id="GO:0006351">
    <property type="term" value="P:DNA-templated transcription"/>
    <property type="evidence" value="ECO:0007669"/>
    <property type="project" value="InterPro"/>
</dbReference>
<organism evidence="14">
    <name type="scientific">Pithovirus LCPAC201</name>
    <dbReference type="NCBI Taxonomy" id="2506591"/>
    <lineage>
        <taxon>Viruses</taxon>
        <taxon>Pithoviruses</taxon>
    </lineage>
</organism>
<keyword evidence="4" id="KW-0808">Transferase</keyword>
<dbReference type="InterPro" id="IPR037033">
    <property type="entry name" value="DNA-dir_RNAP_su2_hyb_sf"/>
</dbReference>
<dbReference type="Pfam" id="PF04565">
    <property type="entry name" value="RNA_pol_Rpb2_3"/>
    <property type="match status" value="1"/>
</dbReference>
<evidence type="ECO:0000259" key="12">
    <source>
        <dbReference type="Pfam" id="PF04563"/>
    </source>
</evidence>
<evidence type="ECO:0000256" key="4">
    <source>
        <dbReference type="ARBA" id="ARBA00022679"/>
    </source>
</evidence>
<dbReference type="GO" id="GO:0003899">
    <property type="term" value="F:DNA-directed RNA polymerase activity"/>
    <property type="evidence" value="ECO:0007669"/>
    <property type="project" value="UniProtKB-EC"/>
</dbReference>
<dbReference type="InterPro" id="IPR014724">
    <property type="entry name" value="RNA_pol_RPB2_OB-fold"/>
</dbReference>
<dbReference type="Pfam" id="PF04563">
    <property type="entry name" value="RNA_pol_Rpb2_1"/>
    <property type="match status" value="1"/>
</dbReference>
<comment type="similarity">
    <text evidence="1 8">Belongs to the RNA polymerase beta chain family.</text>
</comment>
<name>A0A481Z767_9VIRU</name>
<sequence length="1393" mass="157452">MQRPTLPEEEIPTGDGDVTELTSFNLIRPPPFVFVERSLLDPSLKNAPGKIVIDEMGNLLLKYLTFKGIVADQIANYDQFILRQIPQIIDSRKIKIGENRFARFFNPHIDLPRELNESVISNIILPRMAREQKMTYSFTLYADLAEFDKEGRPYNKPYSRNVTLGEIPVMLGSVADHLRVRKMNGKQLLQVGECIQDPFGYFIIRGIERIILIQEKLRGNRILIFNDSDGDPNCQLTSVSTKGSTVVNIYQDKDGSFRLFYSLLAIERTKTPDENRRRETKNKGVKTIGVLEMIRLLGREYDKRAGNDGLELNNLEKITNYILSYVREEWKKHVLIELMPSWVAAAGIGDDYRNIYSKSTIKKRWDRRVENAKRTNKLIDAQENPDNQWINTKTEILKGTLDRLFSHIGYDESIDLEDMLDPIKSKSLNGAILPKIKLLSMMIAKFSEHIAGLRPIDDRDNWENKRLKTGGAMVGQLFRQLWNDMIDETISKIEAKKKKRPNTEITVANIEMMVNHASITSGLKKSFVPNNWGAPKTKTKFRRKQQNITDTLDRGQSILALQSHLTRINTPTDRKDKNPNVRAIQVSQLGYIDVVDTPSGGAVGLVKFKALTCWISVARSTNVLLDRITNFVSVKQQNERPNMFVINGYPGGWCNARRLREKVLVLRRNLTIDFDITVAIDYNVLYIYTDGSRPTRPLLIVGENGTPLIADRNMWESDFKTLLAEGVVEYVDPWENRLHNVIGPSFQCLIFYRENLARNKSLLSQYQAQLPNLEQELVLHQRPPNVSQEAIDMKRKTMQRRAVSSAVARQFILGSDDTPEQFVLQSDNIEEWIVASNNLIQLQDQIGAVELNIWRLEKKRYTHVEMDPTSVLGVTASAIPHIGNNPGPRNNFQCSMFRQAIGINTSNPAGSYPTTDKFLAYPTRPLSGTQMQKFLGLEDLPAGNNIIIAVLTTGTNEEDAITVKKEALERGLFTYTVLHSYNIVLQNTVGASETGTTKKIMDFLVKPVKPFPRHTADNYANLNERGIGMVDTLAIPGDCLVGVTRVTMIKTGTTEIMEYEDVSIYLKAYEEGVIDSVLVAKTPEKDLSVTVRIRSVGRPIIGDKLSLRSAQKSVIGAVVPERFLPFTNKGIVPDIILNSHALPKRMTMSTLIEIVTSKYAAEAGERINSTAFRTFELDAFGELLETIYGYSRLGTEMMRNPISGEIIPAEIMIGPSYYQLLKHQVQQKHQARSTGPRNRITGAAAKGRSMQGGIRFGEMERDSVIAHGAAHFLQERLFSGKFKTAFCVKCEMISVGKLMEETIKCSHCDSQELLSCTIPGSFKSLMNNIAAMGINITAQLREKVESVVQKAKRRAGAKRRAEEEEEVTEELPLDQSGEEFDEYAQLEHARQFE</sequence>
<dbReference type="Gene3D" id="3.90.1800.10">
    <property type="entry name" value="RNA polymerase alpha subunit dimerisation domain"/>
    <property type="match status" value="1"/>
</dbReference>
<dbReference type="InterPro" id="IPR007641">
    <property type="entry name" value="RNA_pol_Rpb2_7"/>
</dbReference>
<dbReference type="InterPro" id="IPR007120">
    <property type="entry name" value="DNA-dir_RNAP_su2_dom"/>
</dbReference>
<keyword evidence="5" id="KW-0548">Nucleotidyltransferase</keyword>
<evidence type="ECO:0000256" key="7">
    <source>
        <dbReference type="ARBA" id="ARBA00048552"/>
    </source>
</evidence>
<feature type="domain" description="RNA polymerase Rpb2" evidence="13">
    <location>
        <begin position="557"/>
        <end position="613"/>
    </location>
</feature>
<accession>A0A481Z767</accession>
<evidence type="ECO:0000256" key="2">
    <source>
        <dbReference type="ARBA" id="ARBA00012418"/>
    </source>
</evidence>
<reference evidence="14" key="1">
    <citation type="journal article" date="2019" name="MBio">
        <title>Virus Genomes from Deep Sea Sediments Expand the Ocean Megavirome and Support Independent Origins of Viral Gigantism.</title>
        <authorList>
            <person name="Backstrom D."/>
            <person name="Yutin N."/>
            <person name="Jorgensen S.L."/>
            <person name="Dharamshi J."/>
            <person name="Homa F."/>
            <person name="Zaremba-Niedwiedzka K."/>
            <person name="Spang A."/>
            <person name="Wolf Y.I."/>
            <person name="Koonin E.V."/>
            <person name="Ettema T.J."/>
        </authorList>
    </citation>
    <scope>NUCLEOTIDE SEQUENCE</scope>
</reference>
<dbReference type="PANTHER" id="PTHR20856">
    <property type="entry name" value="DNA-DIRECTED RNA POLYMERASE I SUBUNIT 2"/>
    <property type="match status" value="1"/>
</dbReference>
<comment type="catalytic activity">
    <reaction evidence="7">
        <text>RNA(n) + a ribonucleoside 5'-triphosphate = RNA(n+1) + diphosphate</text>
        <dbReference type="Rhea" id="RHEA:21248"/>
        <dbReference type="Rhea" id="RHEA-COMP:14527"/>
        <dbReference type="Rhea" id="RHEA-COMP:17342"/>
        <dbReference type="ChEBI" id="CHEBI:33019"/>
        <dbReference type="ChEBI" id="CHEBI:61557"/>
        <dbReference type="ChEBI" id="CHEBI:140395"/>
        <dbReference type="EC" id="2.7.7.6"/>
    </reaction>
</comment>
<evidence type="ECO:0000313" key="14">
    <source>
        <dbReference type="EMBL" id="QBK90930.1"/>
    </source>
</evidence>
<dbReference type="Pfam" id="PF04560">
    <property type="entry name" value="RNA_pol_Rpb2_7"/>
    <property type="match status" value="1"/>
</dbReference>
<dbReference type="SUPFAM" id="SSF64484">
    <property type="entry name" value="beta and beta-prime subunits of DNA dependent RNA-polymerase"/>
    <property type="match status" value="1"/>
</dbReference>
<feature type="region of interest" description="Disordered" evidence="9">
    <location>
        <begin position="1352"/>
        <end position="1378"/>
    </location>
</feature>
<evidence type="ECO:0000256" key="8">
    <source>
        <dbReference type="RuleBase" id="RU000434"/>
    </source>
</evidence>
<gene>
    <name evidence="14" type="ORF">LCPAC201_02310</name>
</gene>
<dbReference type="InterPro" id="IPR007645">
    <property type="entry name" value="RNA_pol_Rpb2_3"/>
</dbReference>
<keyword evidence="6" id="KW-0804">Transcription</keyword>
<dbReference type="GO" id="GO:0032549">
    <property type="term" value="F:ribonucleoside binding"/>
    <property type="evidence" value="ECO:0007669"/>
    <property type="project" value="InterPro"/>
</dbReference>
<feature type="domain" description="RNA polymerase Rpb2" evidence="11">
    <location>
        <begin position="1252"/>
        <end position="1339"/>
    </location>
</feature>
<dbReference type="Gene3D" id="2.40.270.10">
    <property type="entry name" value="DNA-directed RNA polymerase, subunit 2, domain 6"/>
    <property type="match status" value="1"/>
</dbReference>
<dbReference type="InterPro" id="IPR007644">
    <property type="entry name" value="RNA_pol_bsu_protrusion"/>
</dbReference>
<dbReference type="Gene3D" id="2.40.50.150">
    <property type="match status" value="1"/>
</dbReference>
<protein>
    <recommendedName>
        <fullName evidence="2">DNA-directed RNA polymerase</fullName>
        <ecNumber evidence="2">2.7.7.6</ecNumber>
    </recommendedName>
</protein>
<evidence type="ECO:0000256" key="5">
    <source>
        <dbReference type="ARBA" id="ARBA00022695"/>
    </source>
</evidence>
<dbReference type="Gene3D" id="3.90.1100.10">
    <property type="match status" value="2"/>
</dbReference>
<keyword evidence="3 14" id="KW-0240">DNA-directed RNA polymerase</keyword>
<dbReference type="InterPro" id="IPR015712">
    <property type="entry name" value="DNA-dir_RNA_pol_su2"/>
</dbReference>
<dbReference type="EMBL" id="MK500503">
    <property type="protein sequence ID" value="QBK90930.1"/>
    <property type="molecule type" value="Genomic_DNA"/>
</dbReference>
<dbReference type="EC" id="2.7.7.6" evidence="2"/>
<dbReference type="Pfam" id="PF00562">
    <property type="entry name" value="RNA_pol_Rpb2_6"/>
    <property type="match status" value="1"/>
</dbReference>
<evidence type="ECO:0000256" key="1">
    <source>
        <dbReference type="ARBA" id="ARBA00006835"/>
    </source>
</evidence>
<evidence type="ECO:0000259" key="13">
    <source>
        <dbReference type="Pfam" id="PF04565"/>
    </source>
</evidence>
<evidence type="ECO:0000259" key="10">
    <source>
        <dbReference type="Pfam" id="PF00562"/>
    </source>
</evidence>
<evidence type="ECO:0000256" key="9">
    <source>
        <dbReference type="SAM" id="MobiDB-lite"/>
    </source>
</evidence>
<proteinExistence type="inferred from homology"/>
<dbReference type="GO" id="GO:0000428">
    <property type="term" value="C:DNA-directed RNA polymerase complex"/>
    <property type="evidence" value="ECO:0007669"/>
    <property type="project" value="UniProtKB-KW"/>
</dbReference>
<evidence type="ECO:0000256" key="6">
    <source>
        <dbReference type="ARBA" id="ARBA00023163"/>
    </source>
</evidence>
<evidence type="ECO:0000259" key="11">
    <source>
        <dbReference type="Pfam" id="PF04560"/>
    </source>
</evidence>
<dbReference type="GO" id="GO:0003677">
    <property type="term" value="F:DNA binding"/>
    <property type="evidence" value="ECO:0007669"/>
    <property type="project" value="InterPro"/>
</dbReference>
<feature type="compositionally biased region" description="Acidic residues" evidence="9">
    <location>
        <begin position="1363"/>
        <end position="1378"/>
    </location>
</feature>
<evidence type="ECO:0000256" key="3">
    <source>
        <dbReference type="ARBA" id="ARBA00022478"/>
    </source>
</evidence>
<feature type="domain" description="RNA polymerase beta subunit protrusion" evidence="12">
    <location>
        <begin position="69"/>
        <end position="520"/>
    </location>
</feature>
<feature type="domain" description="DNA-directed RNA polymerase subunit 2 hybrid-binding" evidence="10">
    <location>
        <begin position="876"/>
        <end position="1249"/>
    </location>
</feature>